<dbReference type="STRING" id="1169540.A0A0G4EX06"/>
<keyword evidence="4" id="KW-0949">S-adenosyl-L-methionine</keyword>
<dbReference type="Proteomes" id="UP000041254">
    <property type="component" value="Unassembled WGS sequence"/>
</dbReference>
<reference evidence="8 9" key="1">
    <citation type="submission" date="2014-11" db="EMBL/GenBank/DDBJ databases">
        <authorList>
            <person name="Zhu J."/>
            <person name="Qi W."/>
            <person name="Song R."/>
        </authorList>
    </citation>
    <scope>NUCLEOTIDE SEQUENCE [LARGE SCALE GENOMIC DNA]</scope>
</reference>
<dbReference type="VEuPathDB" id="CryptoDB:Vbra_21039"/>
<name>A0A0G4EX06_VITBC</name>
<sequence length="330" mass="36973">MVPAILPVAHGSSSVGFIHHSGRPRLQKRLTALQRARTRRRQRATLSADESWEGFEYGETNWFLDDGGSSEVDNVAVSMHDEPQGFDYESAVEALSPLVSPDRLERLQTVISQRTNHCQFVFEAPTNPNNVWACLRTLDSFGIQHTSVIRRPGGYDRQRDINGNMNVALGSSQWLSMQEFQSASEAIGQLKDRGVRVYASDLQEDSTALTSLDVSQPFTIVLGNERTGISEEMRGLADETFFVPMRGFAESFNLSVACAVTCAYLSQMGGLKWGDLSEGERAAVMTEWLMRCVPGSQQVLERKGLRVPERLRRTRQRLLGCEGVRKRRIM</sequence>
<evidence type="ECO:0000256" key="1">
    <source>
        <dbReference type="ARBA" id="ARBA00022555"/>
    </source>
</evidence>
<evidence type="ECO:0000256" key="4">
    <source>
        <dbReference type="ARBA" id="ARBA00022691"/>
    </source>
</evidence>
<accession>A0A0G4EX06</accession>
<dbReference type="GO" id="GO:0000049">
    <property type="term" value="F:tRNA binding"/>
    <property type="evidence" value="ECO:0007669"/>
    <property type="project" value="UniProtKB-KW"/>
</dbReference>
<organism evidence="8 9">
    <name type="scientific">Vitrella brassicaformis (strain CCMP3155)</name>
    <dbReference type="NCBI Taxonomy" id="1169540"/>
    <lineage>
        <taxon>Eukaryota</taxon>
        <taxon>Sar</taxon>
        <taxon>Alveolata</taxon>
        <taxon>Colpodellida</taxon>
        <taxon>Vitrellaceae</taxon>
        <taxon>Vitrella</taxon>
    </lineage>
</organism>
<evidence type="ECO:0000256" key="3">
    <source>
        <dbReference type="ARBA" id="ARBA00022679"/>
    </source>
</evidence>
<dbReference type="PANTHER" id="PTHR43453">
    <property type="entry name" value="RRNA METHYLASE-LIKE"/>
    <property type="match status" value="1"/>
</dbReference>
<dbReference type="OrthoDB" id="241340at2759"/>
<evidence type="ECO:0000256" key="5">
    <source>
        <dbReference type="ARBA" id="ARBA00022694"/>
    </source>
</evidence>
<dbReference type="CDD" id="cd18092">
    <property type="entry name" value="SpoU-like_TrmH"/>
    <property type="match status" value="1"/>
</dbReference>
<keyword evidence="5" id="KW-0819">tRNA processing</keyword>
<evidence type="ECO:0000256" key="6">
    <source>
        <dbReference type="ARBA" id="ARBA00022884"/>
    </source>
</evidence>
<keyword evidence="9" id="KW-1185">Reference proteome</keyword>
<protein>
    <recommendedName>
        <fullName evidence="7">tRNA/rRNA methyltransferase SpoU type domain-containing protein</fullName>
    </recommendedName>
</protein>
<evidence type="ECO:0000313" key="8">
    <source>
        <dbReference type="EMBL" id="CEM03191.1"/>
    </source>
</evidence>
<evidence type="ECO:0000259" key="7">
    <source>
        <dbReference type="Pfam" id="PF00588"/>
    </source>
</evidence>
<dbReference type="Gene3D" id="3.40.1280.10">
    <property type="match status" value="1"/>
</dbReference>
<dbReference type="InterPro" id="IPR033671">
    <property type="entry name" value="TrmH"/>
</dbReference>
<dbReference type="InterPro" id="IPR001537">
    <property type="entry name" value="SpoU_MeTrfase"/>
</dbReference>
<dbReference type="AlphaFoldDB" id="A0A0G4EX06"/>
<gene>
    <name evidence="8" type="ORF">Vbra_21039</name>
</gene>
<dbReference type="GO" id="GO:0008173">
    <property type="term" value="F:RNA methyltransferase activity"/>
    <property type="evidence" value="ECO:0007669"/>
    <property type="project" value="InterPro"/>
</dbReference>
<keyword evidence="3" id="KW-0808">Transferase</keyword>
<dbReference type="Pfam" id="PF00588">
    <property type="entry name" value="SpoU_methylase"/>
    <property type="match status" value="1"/>
</dbReference>
<keyword evidence="6" id="KW-0694">RNA-binding</keyword>
<dbReference type="InterPro" id="IPR029026">
    <property type="entry name" value="tRNA_m1G_MTases_N"/>
</dbReference>
<dbReference type="GO" id="GO:0002938">
    <property type="term" value="P:tRNA guanine ribose methylation"/>
    <property type="evidence" value="ECO:0007669"/>
    <property type="project" value="TreeGrafter"/>
</dbReference>
<dbReference type="InParanoid" id="A0A0G4EX06"/>
<dbReference type="EMBL" id="CDMY01000336">
    <property type="protein sequence ID" value="CEM03191.1"/>
    <property type="molecule type" value="Genomic_DNA"/>
</dbReference>
<keyword evidence="2" id="KW-0489">Methyltransferase</keyword>
<feature type="domain" description="tRNA/rRNA methyltransferase SpoU type" evidence="7">
    <location>
        <begin position="120"/>
        <end position="262"/>
    </location>
</feature>
<dbReference type="SUPFAM" id="SSF75217">
    <property type="entry name" value="alpha/beta knot"/>
    <property type="match status" value="1"/>
</dbReference>
<dbReference type="PANTHER" id="PTHR43453:SF1">
    <property type="entry name" value="TRNA_RRNA METHYLTRANSFERASE SPOU TYPE DOMAIN-CONTAINING PROTEIN"/>
    <property type="match status" value="1"/>
</dbReference>
<proteinExistence type="predicted"/>
<evidence type="ECO:0000256" key="2">
    <source>
        <dbReference type="ARBA" id="ARBA00022603"/>
    </source>
</evidence>
<dbReference type="OMA" id="ENTHHAH"/>
<keyword evidence="1" id="KW-0820">tRNA-binding</keyword>
<evidence type="ECO:0000313" key="9">
    <source>
        <dbReference type="Proteomes" id="UP000041254"/>
    </source>
</evidence>
<dbReference type="InterPro" id="IPR029028">
    <property type="entry name" value="Alpha/beta_knot_MTases"/>
</dbReference>